<organism evidence="4 5">
    <name type="scientific">Ricinus communis</name>
    <name type="common">Castor bean</name>
    <dbReference type="NCBI Taxonomy" id="3988"/>
    <lineage>
        <taxon>Eukaryota</taxon>
        <taxon>Viridiplantae</taxon>
        <taxon>Streptophyta</taxon>
        <taxon>Embryophyta</taxon>
        <taxon>Tracheophyta</taxon>
        <taxon>Spermatophyta</taxon>
        <taxon>Magnoliopsida</taxon>
        <taxon>eudicotyledons</taxon>
        <taxon>Gunneridae</taxon>
        <taxon>Pentapetalae</taxon>
        <taxon>rosids</taxon>
        <taxon>fabids</taxon>
        <taxon>Malpighiales</taxon>
        <taxon>Euphorbiaceae</taxon>
        <taxon>Acalyphoideae</taxon>
        <taxon>Acalypheae</taxon>
        <taxon>Ricinus</taxon>
    </lineage>
</organism>
<dbReference type="PANTHER" id="PTHR33022:SF21">
    <property type="entry name" value="UBIQUITIN-LIKE PROTEASE FAMILY PROFILE DOMAIN-CONTAINING PROTEIN"/>
    <property type="match status" value="1"/>
</dbReference>
<evidence type="ECO:0000313" key="4">
    <source>
        <dbReference type="EMBL" id="EEF32479.1"/>
    </source>
</evidence>
<evidence type="ECO:0000256" key="2">
    <source>
        <dbReference type="ARBA" id="ARBA00022801"/>
    </source>
</evidence>
<gene>
    <name evidence="4" type="ORF">RCOM_1303650</name>
</gene>
<evidence type="ECO:0000259" key="3">
    <source>
        <dbReference type="Pfam" id="PF02902"/>
    </source>
</evidence>
<name>B9SVA6_RICCO</name>
<dbReference type="Pfam" id="PF02902">
    <property type="entry name" value="Peptidase_C48"/>
    <property type="match status" value="1"/>
</dbReference>
<evidence type="ECO:0000313" key="5">
    <source>
        <dbReference type="Proteomes" id="UP000008311"/>
    </source>
</evidence>
<evidence type="ECO:0000256" key="1">
    <source>
        <dbReference type="ARBA" id="ARBA00022670"/>
    </source>
</evidence>
<dbReference type="InParanoid" id="B9SVA6"/>
<keyword evidence="2" id="KW-0378">Hydrolase</keyword>
<sequence>MGLMKKLMNDHKNNNVGDGSFVKDDSCNMKKNKKNMLLSSGVVGTSDDNVGVDTSGGTRDVGDELVEDISANKVVDSANVSGTVNLNFGIDTSVYSKRSLTYSFRVKMVDGLPTQKDNDCGAFVAYFAEYFIHSKEFPSDFSVKMHQNRFVVLLYAYTKMKEENNIASDNESHPVFK</sequence>
<dbReference type="EMBL" id="EQ974163">
    <property type="protein sequence ID" value="EEF32479.1"/>
    <property type="molecule type" value="Genomic_DNA"/>
</dbReference>
<feature type="domain" description="Ubiquitin-like protease family profile" evidence="3">
    <location>
        <begin position="102"/>
        <end position="156"/>
    </location>
</feature>
<reference evidence="5" key="1">
    <citation type="journal article" date="2010" name="Nat. Biotechnol.">
        <title>Draft genome sequence of the oilseed species Ricinus communis.</title>
        <authorList>
            <person name="Chan A.P."/>
            <person name="Crabtree J."/>
            <person name="Zhao Q."/>
            <person name="Lorenzi H."/>
            <person name="Orvis J."/>
            <person name="Puiu D."/>
            <person name="Melake-Berhan A."/>
            <person name="Jones K.M."/>
            <person name="Redman J."/>
            <person name="Chen G."/>
            <person name="Cahoon E.B."/>
            <person name="Gedil M."/>
            <person name="Stanke M."/>
            <person name="Haas B.J."/>
            <person name="Wortman J.R."/>
            <person name="Fraser-Liggett C.M."/>
            <person name="Ravel J."/>
            <person name="Rabinowicz P.D."/>
        </authorList>
    </citation>
    <scope>NUCLEOTIDE SEQUENCE [LARGE SCALE GENOMIC DNA]</scope>
    <source>
        <strain evidence="5">cv. Hale</strain>
    </source>
</reference>
<proteinExistence type="predicted"/>
<keyword evidence="1" id="KW-0645">Protease</keyword>
<keyword evidence="5" id="KW-1185">Reference proteome</keyword>
<dbReference type="AlphaFoldDB" id="B9SVA6"/>
<protein>
    <recommendedName>
        <fullName evidence="3">Ubiquitin-like protease family profile domain-containing protein</fullName>
    </recommendedName>
</protein>
<dbReference type="Proteomes" id="UP000008311">
    <property type="component" value="Unassembled WGS sequence"/>
</dbReference>
<accession>B9SVA6</accession>
<dbReference type="GO" id="GO:0008234">
    <property type="term" value="F:cysteine-type peptidase activity"/>
    <property type="evidence" value="ECO:0007669"/>
    <property type="project" value="InterPro"/>
</dbReference>
<dbReference type="GO" id="GO:0006508">
    <property type="term" value="P:proteolysis"/>
    <property type="evidence" value="ECO:0007669"/>
    <property type="project" value="UniProtKB-KW"/>
</dbReference>
<dbReference type="PANTHER" id="PTHR33022">
    <property type="entry name" value="DUF1985 DOMAIN-CONTAINING PROTEIN"/>
    <property type="match status" value="1"/>
</dbReference>
<dbReference type="InterPro" id="IPR003653">
    <property type="entry name" value="Peptidase_C48_C"/>
</dbReference>